<feature type="compositionally biased region" description="Acidic residues" evidence="1">
    <location>
        <begin position="1465"/>
        <end position="1485"/>
    </location>
</feature>
<dbReference type="eggNOG" id="KOG4820">
    <property type="taxonomic scope" value="Eukaryota"/>
</dbReference>
<dbReference type="EMBL" id="DS985246">
    <property type="protein sequence ID" value="EDV23776.1"/>
    <property type="molecule type" value="Genomic_DNA"/>
</dbReference>
<dbReference type="Pfam" id="PF14776">
    <property type="entry name" value="UNC-79"/>
    <property type="match status" value="2"/>
</dbReference>
<dbReference type="KEGG" id="tad:TRIADDRAFT_57317"/>
<gene>
    <name evidence="2" type="ORF">TRIADDRAFT_57317</name>
</gene>
<evidence type="ECO:0000256" key="1">
    <source>
        <dbReference type="SAM" id="MobiDB-lite"/>
    </source>
</evidence>
<dbReference type="eggNOG" id="KOG3685">
    <property type="taxonomic scope" value="Eukaryota"/>
</dbReference>
<dbReference type="InParanoid" id="B3RZ40"/>
<keyword evidence="3" id="KW-1185">Reference proteome</keyword>
<dbReference type="CTD" id="6754515"/>
<dbReference type="PANTHER" id="PTHR21696">
    <property type="entry name" value="PROTEIN UNC-79 HOMOLOG"/>
    <property type="match status" value="1"/>
</dbReference>
<dbReference type="GeneID" id="6754515"/>
<protein>
    <submittedName>
        <fullName evidence="2">Uncharacterized protein</fullName>
    </submittedName>
</protein>
<evidence type="ECO:0000313" key="2">
    <source>
        <dbReference type="EMBL" id="EDV23776.1"/>
    </source>
</evidence>
<dbReference type="InterPro" id="IPR024855">
    <property type="entry name" value="UNC79"/>
</dbReference>
<dbReference type="Proteomes" id="UP000009022">
    <property type="component" value="Unassembled WGS sequence"/>
</dbReference>
<dbReference type="OMA" id="GKERRWM"/>
<feature type="compositionally biased region" description="Basic and acidic residues" evidence="1">
    <location>
        <begin position="758"/>
        <end position="769"/>
    </location>
</feature>
<dbReference type="PANTHER" id="PTHR21696:SF2">
    <property type="entry name" value="PROTEIN UNC-79 HOMOLOG"/>
    <property type="match status" value="1"/>
</dbReference>
<feature type="compositionally biased region" description="Polar residues" evidence="1">
    <location>
        <begin position="1433"/>
        <end position="1444"/>
    </location>
</feature>
<dbReference type="HOGENOM" id="CLU_000485_0_0_1"/>
<organism evidence="2 3">
    <name type="scientific">Trichoplax adhaerens</name>
    <name type="common">Trichoplax reptans</name>
    <dbReference type="NCBI Taxonomy" id="10228"/>
    <lineage>
        <taxon>Eukaryota</taxon>
        <taxon>Metazoa</taxon>
        <taxon>Placozoa</taxon>
        <taxon>Uniplacotomia</taxon>
        <taxon>Trichoplacea</taxon>
        <taxon>Trichoplacidae</taxon>
        <taxon>Trichoplax</taxon>
    </lineage>
</organism>
<feature type="region of interest" description="Disordered" evidence="1">
    <location>
        <begin position="751"/>
        <end position="780"/>
    </location>
</feature>
<evidence type="ECO:0000313" key="3">
    <source>
        <dbReference type="Proteomes" id="UP000009022"/>
    </source>
</evidence>
<proteinExistence type="predicted"/>
<feature type="compositionally biased region" description="Polar residues" evidence="1">
    <location>
        <begin position="770"/>
        <end position="780"/>
    </location>
</feature>
<sequence>MCLFNKQTIPVTAKVHILKEDVTYLQRLQLSGLRFPSINPAIELASSIESISNRLLSYMKEGYAGEIQVQRSTGHEANEMHLPDIGAVISNSDALYHIISPLTDLLPAFLQQFQQQQQSIKSTMALDDHSHSSYSYLSVPMLIMSVLQHTADNLSHSQRITYTLMSIKHNLSEDLLAVIAYGPIEVCLNAASMLLQFWPISIDDLNIEVKSDAWKSVICQTTSCFFSGNLPAVKISLDPVLSASLGSKPPPLYMCSKCSGKHHDLMPVYPKQETTSKVCEYKQCESNDKRAVVTCFSLSCTKSCGSRPMRLCSTCDGLIHGNLSNSERHIVQGFRSTNNTEETYPKYLIPAIIRLLLEDDHSNGIERLAREIVEISTYSIVSLDKNIIDSNLTAEAKKRSMYGLLLLNNMSIGRVVYSEFVVRWLSNIRDAYLETFINSLKPRHNYSLISKGRNNKDTAEKYKHALNCMAYMLSDKLINSEVWDLLMPTWMENIRLNIDIESLHPVESPLRKLFNPDVAHLFFGNSPYEFIGKKFKDMTANIQYQALVWLRLLSHLNIFLSPSWIIKMFAVGIASESFKQQSVSSTNHLSQSEAFNQELPASIVDDANGLLVLWEAIQTPDIYILAYEKPIGNYKALNLDLKDTRLSCFILMLDIIVKQIHLHANHLEETLQSTITNGLVRLVKNLMVHVRSSLSDHSCGNCSTVFRNCSHCKFSLMFYMLIHEIFNKVTGINERFSQDLHDDEAAIKVESQSNTDILPDKRPRRKSDSQPKSSTSNESIGLTRTSLIERCSKNREYPSKRRPFASSLKEKSSSNAALQVSRIRSISRHRRIDELLQVLKSIVQELQICKNSAIIYYQLQCIKLLLPPSEFISQFKSSAPVRDLIIKFLLPNLWSLLRFDSCQVAQACGTLFIHCLSCRQISNAFKTIITDSLDSHNWSDRYNAITKLFTMINFIEVKEILGYPPLQSTLAHTFSVLISGLSDQSPQVRILASIGFKNIKLSCIEVAKLCFHHQYINYPDDRPKLLFRLEQLQKCLPRIQVLRYDLFLLWFDVLPVGLDINDRQRFPYLSLDPTTYQHQNVSSKLSLTTTSKNRFKKSSDLSSYNPFKVSSSLRRSSSGRRSSTRRCSSIISSNSFDVTVAADNFSITDSSSSIDGVVIDSTSHKSTTAIPSQLSVVNDIDPDDMRNETMYRLIELFMQYLRRSSSTNSKIGNNNDNSQYHMKIFLCIQRLMGYNHVTQIFNLSSSKLRSSLIYKAFLVEAPLMLDTCLTQGKKLITFIVSVLHYCTYVQDTEQYTLLALSQFDRQNWFMTLLILLYKYNLKDVSAVICKLMELTTQMIETAHHLCHHGAKNNGSFIRHRISSKNDFSYCQSISLCEQRNSIKRKMLTKLNVIDTGDNQLGVQTTVVNTSTEIDERSVHSTLAEKLEMNTEIEVQQQSDSQSNRDIARTSGRARGTLRRERSFEEEPLPEIIDDVNDNDDFDNDNDSNPLHVNEHQNNNDYDIIDDAITQSNRKIKKRNISASVPQSNLTYNPSHNSRLDDIENRIFDITKCIKCGELISAYDQENICLGILVLSTFVYRYPEMAAPQLLRILRCIARITSRKGTLLHHNDTFVCDNPDHLSKVSTQVFKCILLQYLPHGIFPQLFKSHISDDQFLPAMAKLLSDFSEFDQMEPLYKLFEYINNNKITNREMKIILDNLANYMDNLSNEAHFAWQNVISHLDTFFKKLPIFIKGLQDGAPLARIMVAIFKLPTNSKNLLQSMGHCFAVALRNVPFSTASFTELCIQCYWSFAKEREKLYFTRCAVTELVHALKSRIILPADNFVKLAQLVFLDTVEGNTDLNFIDTSSTTYQGSQSNALELFRQYLPEAVEFLGSGDVSVRFEDLVTSKSSVIGNLKIMIAKIIAFEITNNNNNNNNNRDLKYITRLMPWFHQRQSQPTRFQLQECVSQVRIVCWLLVGSLHHYVESSTTSSIYTPFLPSDIVVIERVLNVFNSIASKGRESSEYLSAIPPILILCQLWTVYCEQYMNSRWQFSEFSSTSVIPILIDFWQEVTSALLQVVSEIHDLHVHVIGQFFTTVESLKECNSFIFHEYFPSWISFLSENCNQANRIDRLRHLQECTSKDNITDNQTVLKRWLHRVQLQMAQNELQATVHNNKSQYIV</sequence>
<dbReference type="STRING" id="10228.B3RZ40"/>
<feature type="region of interest" description="Disordered" evidence="1">
    <location>
        <begin position="1433"/>
        <end position="1497"/>
    </location>
</feature>
<name>B3RZ40_TRIAD</name>
<dbReference type="PhylomeDB" id="B3RZ40"/>
<dbReference type="RefSeq" id="XP_002113302.1">
    <property type="nucleotide sequence ID" value="XM_002113266.1"/>
</dbReference>
<dbReference type="OrthoDB" id="6270916at2759"/>
<accession>B3RZ40</accession>
<reference evidence="2 3" key="1">
    <citation type="journal article" date="2008" name="Nature">
        <title>The Trichoplax genome and the nature of placozoans.</title>
        <authorList>
            <person name="Srivastava M."/>
            <person name="Begovic E."/>
            <person name="Chapman J."/>
            <person name="Putnam N.H."/>
            <person name="Hellsten U."/>
            <person name="Kawashima T."/>
            <person name="Kuo A."/>
            <person name="Mitros T."/>
            <person name="Salamov A."/>
            <person name="Carpenter M.L."/>
            <person name="Signorovitch A.Y."/>
            <person name="Moreno M.A."/>
            <person name="Kamm K."/>
            <person name="Grimwood J."/>
            <person name="Schmutz J."/>
            <person name="Shapiro H."/>
            <person name="Grigoriev I.V."/>
            <person name="Buss L.W."/>
            <person name="Schierwater B."/>
            <person name="Dellaporta S.L."/>
            <person name="Rokhsar D.S."/>
        </authorList>
    </citation>
    <scope>NUCLEOTIDE SEQUENCE [LARGE SCALE GENOMIC DNA]</scope>
    <source>
        <strain evidence="2 3">Grell-BS-1999</strain>
    </source>
</reference>